<gene>
    <name evidence="2" type="ORF">EFY87_12860</name>
</gene>
<dbReference type="SUPFAM" id="SSF53474">
    <property type="entry name" value="alpha/beta-Hydrolases"/>
    <property type="match status" value="1"/>
</dbReference>
<reference evidence="2 3" key="1">
    <citation type="submission" date="2018-11" db="EMBL/GenBank/DDBJ databases">
        <title>Draft genome of Simplicispira Flexivirga sp. BO-16.</title>
        <authorList>
            <person name="Im W.T."/>
        </authorList>
    </citation>
    <scope>NUCLEOTIDE SEQUENCE [LARGE SCALE GENOMIC DNA]</scope>
    <source>
        <strain evidence="2 3">BO-16</strain>
    </source>
</reference>
<comment type="caution">
    <text evidence="2">The sequence shown here is derived from an EMBL/GenBank/DDBJ whole genome shotgun (WGS) entry which is preliminary data.</text>
</comment>
<dbReference type="Proteomes" id="UP000271678">
    <property type="component" value="Unassembled WGS sequence"/>
</dbReference>
<dbReference type="OrthoDB" id="652634at2"/>
<keyword evidence="3" id="KW-1185">Reference proteome</keyword>
<dbReference type="EMBL" id="RJJQ01000012">
    <property type="protein sequence ID" value="RNI21159.1"/>
    <property type="molecule type" value="Genomic_DNA"/>
</dbReference>
<dbReference type="Gene3D" id="3.40.50.1820">
    <property type="entry name" value="alpha/beta hydrolase"/>
    <property type="match status" value="1"/>
</dbReference>
<dbReference type="Pfam" id="PF20408">
    <property type="entry name" value="Abhydrolase_11"/>
    <property type="match status" value="1"/>
</dbReference>
<evidence type="ECO:0000259" key="1">
    <source>
        <dbReference type="Pfam" id="PF20408"/>
    </source>
</evidence>
<dbReference type="InterPro" id="IPR029058">
    <property type="entry name" value="AB_hydrolase_fold"/>
</dbReference>
<feature type="domain" description="KANL3/Tex30 alpha/beta hydrolase-like" evidence="1">
    <location>
        <begin position="31"/>
        <end position="194"/>
    </location>
</feature>
<dbReference type="InterPro" id="IPR046879">
    <property type="entry name" value="KANL3/Tex30_Abhydrolase"/>
</dbReference>
<proteinExistence type="predicted"/>
<accession>A0A3M9M6G6</accession>
<protein>
    <recommendedName>
        <fullName evidence="1">KANL3/Tex30 alpha/beta hydrolase-like domain-containing protein</fullName>
    </recommendedName>
</protein>
<organism evidence="2 3">
    <name type="scientific">Flexivirga caeni</name>
    <dbReference type="NCBI Taxonomy" id="2294115"/>
    <lineage>
        <taxon>Bacteria</taxon>
        <taxon>Bacillati</taxon>
        <taxon>Actinomycetota</taxon>
        <taxon>Actinomycetes</taxon>
        <taxon>Micrococcales</taxon>
        <taxon>Dermacoccaceae</taxon>
        <taxon>Flexivirga</taxon>
    </lineage>
</organism>
<sequence length="213" mass="21994">MVGERIRLIDTPPGPARVHVERPSGATTRGSVVVSHGAGGGIDAADLVALRALVADGWTYVRVEQPWRVAGKKVATPPKTLDAAWIPLLATLMRGRWALPRPLVVGGRSAGARVACRTSAEVAADAVLALSFPLHPPGNPERSRASEAQLALDAGLPLAVIQGERDLFGGPEEVRAALGPVPTVTAVPGDHSLARGAAQVLVAARKWLGGLPA</sequence>
<evidence type="ECO:0000313" key="2">
    <source>
        <dbReference type="EMBL" id="RNI21159.1"/>
    </source>
</evidence>
<evidence type="ECO:0000313" key="3">
    <source>
        <dbReference type="Proteomes" id="UP000271678"/>
    </source>
</evidence>
<dbReference type="RefSeq" id="WP_123271878.1">
    <property type="nucleotide sequence ID" value="NZ_RJJQ01000012.1"/>
</dbReference>
<name>A0A3M9M6G6_9MICO</name>
<dbReference type="AlphaFoldDB" id="A0A3M9M6G6"/>